<dbReference type="SUPFAM" id="SSF48264">
    <property type="entry name" value="Cytochrome P450"/>
    <property type="match status" value="1"/>
</dbReference>
<evidence type="ECO:0000313" key="10">
    <source>
        <dbReference type="Proteomes" id="UP000643701"/>
    </source>
</evidence>
<dbReference type="InterPro" id="IPR001128">
    <property type="entry name" value="Cyt_P450"/>
</dbReference>
<dbReference type="PRINTS" id="PR00385">
    <property type="entry name" value="P450"/>
</dbReference>
<keyword evidence="2 7" id="KW-0349">Heme</keyword>
<organism evidence="9 10">
    <name type="scientific">Psychroflexus maritimus</name>
    <dbReference type="NCBI Taxonomy" id="2714865"/>
    <lineage>
        <taxon>Bacteria</taxon>
        <taxon>Pseudomonadati</taxon>
        <taxon>Bacteroidota</taxon>
        <taxon>Flavobacteriia</taxon>
        <taxon>Flavobacteriales</taxon>
        <taxon>Flavobacteriaceae</taxon>
        <taxon>Psychroflexus</taxon>
    </lineage>
</organism>
<protein>
    <submittedName>
        <fullName evidence="9">Cytochrome P450</fullName>
    </submittedName>
</protein>
<evidence type="ECO:0000256" key="7">
    <source>
        <dbReference type="PIRSR" id="PIRSR602401-1"/>
    </source>
</evidence>
<dbReference type="PROSITE" id="PS00086">
    <property type="entry name" value="CYTOCHROME_P450"/>
    <property type="match status" value="1"/>
</dbReference>
<keyword evidence="4 8" id="KW-0560">Oxidoreductase</keyword>
<dbReference type="PRINTS" id="PR00463">
    <property type="entry name" value="EP450I"/>
</dbReference>
<evidence type="ECO:0000256" key="3">
    <source>
        <dbReference type="ARBA" id="ARBA00022723"/>
    </source>
</evidence>
<evidence type="ECO:0000256" key="5">
    <source>
        <dbReference type="ARBA" id="ARBA00023004"/>
    </source>
</evidence>
<keyword evidence="10" id="KW-1185">Reference proteome</keyword>
<dbReference type="GO" id="GO:0005506">
    <property type="term" value="F:iron ion binding"/>
    <property type="evidence" value="ECO:0007669"/>
    <property type="project" value="InterPro"/>
</dbReference>
<comment type="cofactor">
    <cofactor evidence="7">
        <name>heme</name>
        <dbReference type="ChEBI" id="CHEBI:30413"/>
    </cofactor>
</comment>
<evidence type="ECO:0000256" key="1">
    <source>
        <dbReference type="ARBA" id="ARBA00010617"/>
    </source>
</evidence>
<dbReference type="PANTHER" id="PTHR24291:SF50">
    <property type="entry name" value="BIFUNCTIONAL ALBAFLAVENONE MONOOXYGENASE_TERPENE SYNTHASE"/>
    <property type="match status" value="1"/>
</dbReference>
<evidence type="ECO:0000313" key="9">
    <source>
        <dbReference type="EMBL" id="NGZ88800.1"/>
    </source>
</evidence>
<dbReference type="EMBL" id="JAANAS010000001">
    <property type="protein sequence ID" value="NGZ88800.1"/>
    <property type="molecule type" value="Genomic_DNA"/>
</dbReference>
<dbReference type="Pfam" id="PF00067">
    <property type="entry name" value="p450"/>
    <property type="match status" value="1"/>
</dbReference>
<reference evidence="9" key="1">
    <citation type="submission" date="2020-03" db="EMBL/GenBank/DDBJ databases">
        <title>Psychroflexus Maritimus sp. nov., isolate from marine sediment.</title>
        <authorList>
            <person name="Zhong Y.-L."/>
        </authorList>
    </citation>
    <scope>NUCLEOTIDE SEQUENCE</scope>
    <source>
        <strain evidence="9">C1</strain>
    </source>
</reference>
<dbReference type="PANTHER" id="PTHR24291">
    <property type="entry name" value="CYTOCHROME P450 FAMILY 4"/>
    <property type="match status" value="1"/>
</dbReference>
<accession>A0A967AG37</accession>
<feature type="binding site" description="axial binding residue" evidence="7">
    <location>
        <position position="391"/>
    </location>
    <ligand>
        <name>heme</name>
        <dbReference type="ChEBI" id="CHEBI:30413"/>
    </ligand>
    <ligandPart>
        <name>Fe</name>
        <dbReference type="ChEBI" id="CHEBI:18248"/>
    </ligandPart>
</feature>
<dbReference type="InterPro" id="IPR036396">
    <property type="entry name" value="Cyt_P450_sf"/>
</dbReference>
<keyword evidence="5 7" id="KW-0408">Iron</keyword>
<evidence type="ECO:0000256" key="6">
    <source>
        <dbReference type="ARBA" id="ARBA00023033"/>
    </source>
</evidence>
<dbReference type="RefSeq" id="WP_166399063.1">
    <property type="nucleotide sequence ID" value="NZ_JAANAS010000001.1"/>
</dbReference>
<evidence type="ECO:0000256" key="8">
    <source>
        <dbReference type="RuleBase" id="RU000461"/>
    </source>
</evidence>
<comment type="similarity">
    <text evidence="1 8">Belongs to the cytochrome P450 family.</text>
</comment>
<proteinExistence type="inferred from homology"/>
<dbReference type="InterPro" id="IPR002401">
    <property type="entry name" value="Cyt_P450_E_grp-I"/>
</dbReference>
<dbReference type="AlphaFoldDB" id="A0A967AG37"/>
<comment type="caution">
    <text evidence="9">The sequence shown here is derived from an EMBL/GenBank/DDBJ whole genome shotgun (WGS) entry which is preliminary data.</text>
</comment>
<keyword evidence="6 8" id="KW-0503">Monooxygenase</keyword>
<gene>
    <name evidence="9" type="ORF">G7034_00875</name>
</gene>
<dbReference type="InterPro" id="IPR017972">
    <property type="entry name" value="Cyt_P450_CS"/>
</dbReference>
<keyword evidence="3 7" id="KW-0479">Metal-binding</keyword>
<dbReference type="InterPro" id="IPR050196">
    <property type="entry name" value="Cytochrome_P450_Monoox"/>
</dbReference>
<evidence type="ECO:0000256" key="2">
    <source>
        <dbReference type="ARBA" id="ARBA00022617"/>
    </source>
</evidence>
<evidence type="ECO:0000256" key="4">
    <source>
        <dbReference type="ARBA" id="ARBA00023002"/>
    </source>
</evidence>
<dbReference type="Proteomes" id="UP000643701">
    <property type="component" value="Unassembled WGS sequence"/>
</dbReference>
<dbReference type="GO" id="GO:0016705">
    <property type="term" value="F:oxidoreductase activity, acting on paired donors, with incorporation or reduction of molecular oxygen"/>
    <property type="evidence" value="ECO:0007669"/>
    <property type="project" value="InterPro"/>
</dbReference>
<sequence length="441" mass="51226">MQKKIPEVSVFQFLRNSTQILKNPLPFHKSNFDKHGDLFQLNLGLGKSVLFCRNPELALHALQQDQKNFRKSAIQTKDLVKYVGKGLLTNEGDDWKKQRKLLQPTFYKKNIFSLLQLMRQTIEKEIENLPKNQEFDSFPFFSTLAFKVVAKSLFGDAISDSEIARLQLITEEAQLMLVKELRQPYKRWWFSLSGELKDKIQLTNDARHLILDIIAQRKKQPTQNKDLLDLLLQSTYEDGSVMTENQLLDEILILFIAGHETTSNALTFTTQLVAQNQDVYAAITAEINKISAKEGDYLMNIVGSSEYLSNTINESMRLYPPVYFIDRVNNESFSYNGFDFPSDTTFLFSLYAMHRKENLWEDPLKFKPERFSQAKNFSKQFFPFGAGPRKCIGNNFAMYEMTLIFHFMFKKFELIPHFEDIEITPLISLKPKNAIISLKLK</sequence>
<dbReference type="GO" id="GO:0004497">
    <property type="term" value="F:monooxygenase activity"/>
    <property type="evidence" value="ECO:0007669"/>
    <property type="project" value="UniProtKB-KW"/>
</dbReference>
<name>A0A967AG37_9FLAO</name>
<dbReference type="Gene3D" id="1.10.630.10">
    <property type="entry name" value="Cytochrome P450"/>
    <property type="match status" value="1"/>
</dbReference>
<dbReference type="GO" id="GO:0020037">
    <property type="term" value="F:heme binding"/>
    <property type="evidence" value="ECO:0007669"/>
    <property type="project" value="InterPro"/>
</dbReference>